<evidence type="ECO:0000256" key="1">
    <source>
        <dbReference type="ARBA" id="ARBA00022801"/>
    </source>
</evidence>
<evidence type="ECO:0000259" key="3">
    <source>
        <dbReference type="SMART" id="SM00849"/>
    </source>
</evidence>
<reference evidence="5" key="1">
    <citation type="journal article" date="2019" name="Int. J. Syst. Evol. Microbiol.">
        <title>The Global Catalogue of Microorganisms (GCM) 10K type strain sequencing project: providing services to taxonomists for standard genome sequencing and annotation.</title>
        <authorList>
            <consortium name="The Broad Institute Genomics Platform"/>
            <consortium name="The Broad Institute Genome Sequencing Center for Infectious Disease"/>
            <person name="Wu L."/>
            <person name="Ma J."/>
        </authorList>
    </citation>
    <scope>NUCLEOTIDE SEQUENCE [LARGE SCALE GENOMIC DNA]</scope>
    <source>
        <strain evidence="5">JCM 4087</strain>
    </source>
</reference>
<dbReference type="Proteomes" id="UP001596091">
    <property type="component" value="Unassembled WGS sequence"/>
</dbReference>
<organism evidence="4 5">
    <name type="scientific">Acidicapsa dinghuensis</name>
    <dbReference type="NCBI Taxonomy" id="2218256"/>
    <lineage>
        <taxon>Bacteria</taxon>
        <taxon>Pseudomonadati</taxon>
        <taxon>Acidobacteriota</taxon>
        <taxon>Terriglobia</taxon>
        <taxon>Terriglobales</taxon>
        <taxon>Acidobacteriaceae</taxon>
        <taxon>Acidicapsa</taxon>
    </lineage>
</organism>
<dbReference type="RefSeq" id="WP_263341996.1">
    <property type="nucleotide sequence ID" value="NZ_JAGSYH010000009.1"/>
</dbReference>
<dbReference type="Pfam" id="PF12706">
    <property type="entry name" value="Lactamase_B_2"/>
    <property type="match status" value="1"/>
</dbReference>
<dbReference type="Gene3D" id="3.60.15.10">
    <property type="entry name" value="Ribonuclease Z/Hydroxyacylglutathione hydrolase-like"/>
    <property type="match status" value="1"/>
</dbReference>
<dbReference type="SUPFAM" id="SSF56281">
    <property type="entry name" value="Metallo-hydrolase/oxidoreductase"/>
    <property type="match status" value="1"/>
</dbReference>
<dbReference type="CDD" id="cd07719">
    <property type="entry name" value="arylsulfatase_AtsA-like_MBL-fold"/>
    <property type="match status" value="1"/>
</dbReference>
<dbReference type="EMBL" id="JBHSPH010000009">
    <property type="protein sequence ID" value="MFC5864264.1"/>
    <property type="molecule type" value="Genomic_DNA"/>
</dbReference>
<dbReference type="InterPro" id="IPR001279">
    <property type="entry name" value="Metallo-B-lactamas"/>
</dbReference>
<sequence length="308" mass="33349">MHSLKPSLAALLLLLVLSPHPAKAQSCGATSIAVQVLGSGGPEYQDKRASTSYLIWDHGTPRIILDAGGGSALRFGESGAQISQLDVFLFSHFHIDHTSDFPALIFSSWFEDRIRPLPVYGPPGNEFMPSTTEFVHDLFSDPHGAWRYLSDLTDPHAQGTYQLQPHDVAAGATPVLVFRNDHMALYAVRVIHGAFPALAWRVEIGGKRIVFSGDTNGEGGGLTQLATNADLFVAHNAVPESASGVERRLHMPPSVIGTIAGSAHVHQLVLAHRMLRTLGKEAETQTEIRRHYAGPVAFANDLDCFPVK</sequence>
<gene>
    <name evidence="4" type="ORF">ACFPT7_18305</name>
</gene>
<feature type="signal peptide" evidence="2">
    <location>
        <begin position="1"/>
        <end position="24"/>
    </location>
</feature>
<dbReference type="PANTHER" id="PTHR46018">
    <property type="entry name" value="ZINC PHOSPHODIESTERASE ELAC PROTEIN 1"/>
    <property type="match status" value="1"/>
</dbReference>
<evidence type="ECO:0000313" key="5">
    <source>
        <dbReference type="Proteomes" id="UP001596091"/>
    </source>
</evidence>
<comment type="caution">
    <text evidence="4">The sequence shown here is derived from an EMBL/GenBank/DDBJ whole genome shotgun (WGS) entry which is preliminary data.</text>
</comment>
<keyword evidence="1" id="KW-0378">Hydrolase</keyword>
<keyword evidence="2" id="KW-0732">Signal</keyword>
<dbReference type="InterPro" id="IPR036866">
    <property type="entry name" value="RibonucZ/Hydroxyglut_hydro"/>
</dbReference>
<feature type="domain" description="Metallo-beta-lactamase" evidence="3">
    <location>
        <begin position="49"/>
        <end position="259"/>
    </location>
</feature>
<proteinExistence type="predicted"/>
<keyword evidence="5" id="KW-1185">Reference proteome</keyword>
<accession>A0ABW1EJV0</accession>
<dbReference type="InterPro" id="IPR044094">
    <property type="entry name" value="AtsA-like_MBL-fold"/>
</dbReference>
<protein>
    <submittedName>
        <fullName evidence="4">MBL fold metallo-hydrolase</fullName>
    </submittedName>
</protein>
<evidence type="ECO:0000313" key="4">
    <source>
        <dbReference type="EMBL" id="MFC5864264.1"/>
    </source>
</evidence>
<dbReference type="PANTHER" id="PTHR46018:SF2">
    <property type="entry name" value="ZINC PHOSPHODIESTERASE ELAC PROTEIN 1"/>
    <property type="match status" value="1"/>
</dbReference>
<name>A0ABW1EJV0_9BACT</name>
<evidence type="ECO:0000256" key="2">
    <source>
        <dbReference type="SAM" id="SignalP"/>
    </source>
</evidence>
<dbReference type="SMART" id="SM00849">
    <property type="entry name" value="Lactamase_B"/>
    <property type="match status" value="1"/>
</dbReference>
<feature type="chain" id="PRO_5046635594" evidence="2">
    <location>
        <begin position="25"/>
        <end position="308"/>
    </location>
</feature>